<name>A0A1F6CJK1_9BACT</name>
<accession>A0A1F6CJK1</accession>
<proteinExistence type="predicted"/>
<evidence type="ECO:0000256" key="1">
    <source>
        <dbReference type="SAM" id="Phobius"/>
    </source>
</evidence>
<keyword evidence="1" id="KW-0812">Transmembrane</keyword>
<sequence>MRHTYGIFVAVIVTIAIIGIYYQNMDKGLLSESDAVAVLKAAYPEFENYPNNSLPPQTIRTEKEADGWYVAFVQEGSGRPILGAKCYFVSNDKQIRETGTFAPADLNESGFSIKTCTTL</sequence>
<dbReference type="Proteomes" id="UP000176445">
    <property type="component" value="Unassembled WGS sequence"/>
</dbReference>
<dbReference type="EMBL" id="MFKW01000079">
    <property type="protein sequence ID" value="OGG49197.1"/>
    <property type="molecule type" value="Genomic_DNA"/>
</dbReference>
<protein>
    <submittedName>
        <fullName evidence="2">Uncharacterized protein</fullName>
    </submittedName>
</protein>
<gene>
    <name evidence="2" type="ORF">A2704_04930</name>
</gene>
<evidence type="ECO:0000313" key="2">
    <source>
        <dbReference type="EMBL" id="OGG49197.1"/>
    </source>
</evidence>
<organism evidence="2 3">
    <name type="scientific">Candidatus Kaiserbacteria bacterium RIFCSPHIGHO2_01_FULL_54_36b</name>
    <dbReference type="NCBI Taxonomy" id="1798483"/>
    <lineage>
        <taxon>Bacteria</taxon>
        <taxon>Candidatus Kaiseribacteriota</taxon>
    </lineage>
</organism>
<keyword evidence="1" id="KW-1133">Transmembrane helix</keyword>
<keyword evidence="1" id="KW-0472">Membrane</keyword>
<feature type="transmembrane region" description="Helical" evidence="1">
    <location>
        <begin position="6"/>
        <end position="22"/>
    </location>
</feature>
<reference evidence="2 3" key="1">
    <citation type="journal article" date="2016" name="Nat. Commun.">
        <title>Thousands of microbial genomes shed light on interconnected biogeochemical processes in an aquifer system.</title>
        <authorList>
            <person name="Anantharaman K."/>
            <person name="Brown C.T."/>
            <person name="Hug L.A."/>
            <person name="Sharon I."/>
            <person name="Castelle C.J."/>
            <person name="Probst A.J."/>
            <person name="Thomas B.C."/>
            <person name="Singh A."/>
            <person name="Wilkins M.J."/>
            <person name="Karaoz U."/>
            <person name="Brodie E.L."/>
            <person name="Williams K.H."/>
            <person name="Hubbard S.S."/>
            <person name="Banfield J.F."/>
        </authorList>
    </citation>
    <scope>NUCLEOTIDE SEQUENCE [LARGE SCALE GENOMIC DNA]</scope>
</reference>
<comment type="caution">
    <text evidence="2">The sequence shown here is derived from an EMBL/GenBank/DDBJ whole genome shotgun (WGS) entry which is preliminary data.</text>
</comment>
<evidence type="ECO:0000313" key="3">
    <source>
        <dbReference type="Proteomes" id="UP000176445"/>
    </source>
</evidence>
<dbReference type="AlphaFoldDB" id="A0A1F6CJK1"/>